<feature type="non-terminal residue" evidence="2">
    <location>
        <position position="1"/>
    </location>
</feature>
<keyword evidence="1" id="KW-0732">Signal</keyword>
<protein>
    <submittedName>
        <fullName evidence="2">Uncharacterized protein</fullName>
    </submittedName>
</protein>
<evidence type="ECO:0000313" key="2">
    <source>
        <dbReference type="EMBL" id="KHN45172.1"/>
    </source>
</evidence>
<evidence type="ECO:0000256" key="1">
    <source>
        <dbReference type="SAM" id="SignalP"/>
    </source>
</evidence>
<feature type="signal peptide" evidence="1">
    <location>
        <begin position="1"/>
        <end position="18"/>
    </location>
</feature>
<sequence length="90" mass="9683">KMPMKSLWIAFTIMLVLSSQLCLVRSRVLRSKVALTKVASDCVKLKGSGSSLWTTKSFVVSNSDNSSTPVSKRSLAFRLASGPSKKGPGH</sequence>
<reference evidence="2" key="1">
    <citation type="submission" date="2014-07" db="EMBL/GenBank/DDBJ databases">
        <title>Identification of a novel salt tolerance gene in wild soybean by whole-genome sequencing.</title>
        <authorList>
            <person name="Lam H.-M."/>
            <person name="Qi X."/>
            <person name="Li M.-W."/>
            <person name="Liu X."/>
            <person name="Xie M."/>
            <person name="Ni M."/>
            <person name="Xu X."/>
        </authorList>
    </citation>
    <scope>NUCLEOTIDE SEQUENCE [LARGE SCALE GENOMIC DNA]</scope>
    <source>
        <tissue evidence="2">Root</tissue>
    </source>
</reference>
<dbReference type="AlphaFoldDB" id="A0A0B2SLL4"/>
<organism evidence="2">
    <name type="scientific">Glycine soja</name>
    <name type="common">Wild soybean</name>
    <dbReference type="NCBI Taxonomy" id="3848"/>
    <lineage>
        <taxon>Eukaryota</taxon>
        <taxon>Viridiplantae</taxon>
        <taxon>Streptophyta</taxon>
        <taxon>Embryophyta</taxon>
        <taxon>Tracheophyta</taxon>
        <taxon>Spermatophyta</taxon>
        <taxon>Magnoliopsida</taxon>
        <taxon>eudicotyledons</taxon>
        <taxon>Gunneridae</taxon>
        <taxon>Pentapetalae</taxon>
        <taxon>rosids</taxon>
        <taxon>fabids</taxon>
        <taxon>Fabales</taxon>
        <taxon>Fabaceae</taxon>
        <taxon>Papilionoideae</taxon>
        <taxon>50 kb inversion clade</taxon>
        <taxon>NPAAA clade</taxon>
        <taxon>indigoferoid/millettioid clade</taxon>
        <taxon>Phaseoleae</taxon>
        <taxon>Glycine</taxon>
        <taxon>Glycine subgen. Soja</taxon>
    </lineage>
</organism>
<gene>
    <name evidence="2" type="ORF">glysoja_031400</name>
</gene>
<proteinExistence type="predicted"/>
<name>A0A0B2SLL4_GLYSO</name>
<accession>A0A0B2SLL4</accession>
<dbReference type="EMBL" id="KN642643">
    <property type="protein sequence ID" value="KHN45172.1"/>
    <property type="molecule type" value="Genomic_DNA"/>
</dbReference>
<dbReference type="Proteomes" id="UP000053555">
    <property type="component" value="Unassembled WGS sequence"/>
</dbReference>
<feature type="chain" id="PRO_5002075392" evidence="1">
    <location>
        <begin position="19"/>
        <end position="90"/>
    </location>
</feature>